<dbReference type="InterPro" id="IPR050536">
    <property type="entry name" value="DtxR_MntR_Metal-Reg"/>
</dbReference>
<organism evidence="3 4">
    <name type="scientific">Methanospirillum stamsii</name>
    <dbReference type="NCBI Taxonomy" id="1277351"/>
    <lineage>
        <taxon>Archaea</taxon>
        <taxon>Methanobacteriati</taxon>
        <taxon>Methanobacteriota</taxon>
        <taxon>Stenosarchaea group</taxon>
        <taxon>Methanomicrobia</taxon>
        <taxon>Methanomicrobiales</taxon>
        <taxon>Methanospirillaceae</taxon>
        <taxon>Methanospirillum</taxon>
    </lineage>
</organism>
<dbReference type="GO" id="GO:0046914">
    <property type="term" value="F:transition metal ion binding"/>
    <property type="evidence" value="ECO:0007669"/>
    <property type="project" value="InterPro"/>
</dbReference>
<dbReference type="Gene3D" id="1.10.10.10">
    <property type="entry name" value="Winged helix-like DNA-binding domain superfamily/Winged helix DNA-binding domain"/>
    <property type="match status" value="1"/>
</dbReference>
<comment type="caution">
    <text evidence="3">The sequence shown here is derived from an EMBL/GenBank/DDBJ whole genome shotgun (WGS) entry which is preliminary data.</text>
</comment>
<dbReference type="SMART" id="SM00529">
    <property type="entry name" value="HTH_DTXR"/>
    <property type="match status" value="1"/>
</dbReference>
<dbReference type="EMBL" id="QGMZ01000049">
    <property type="protein sequence ID" value="PWR70074.1"/>
    <property type="molecule type" value="Genomic_DNA"/>
</dbReference>
<dbReference type="InterPro" id="IPR001367">
    <property type="entry name" value="Fe_dep_repressor"/>
</dbReference>
<proteinExistence type="predicted"/>
<dbReference type="InterPro" id="IPR036390">
    <property type="entry name" value="WH_DNA-bd_sf"/>
</dbReference>
<dbReference type="InterPro" id="IPR007167">
    <property type="entry name" value="Fe-transptr_FeoA-like"/>
</dbReference>
<dbReference type="SMART" id="SM00899">
    <property type="entry name" value="FeoA"/>
    <property type="match status" value="1"/>
</dbReference>
<sequence>MSTVSSTINRFINNYLTRMDTAEREDTLLSLMRLFERTKESSCSSDLANQAGIPVQNMEQFLYLLIESGDVEKDENGRYFLTNKGLHAAKTVMRRHHVLETFLQEMLGMDHEKAHEQACTMEHHTSDDTINRLRQFLRKGRDCPGSCQVHHRHHTCTTLADCRQGEHVTITAIKGCGRALRLADLGLIPGQEVQVLERMADTMLIRVKDCDIAISPEIARTVLVGVDQ</sequence>
<dbReference type="Pfam" id="PF02742">
    <property type="entry name" value="Fe_dep_repr_C"/>
    <property type="match status" value="1"/>
</dbReference>
<dbReference type="SUPFAM" id="SSF46785">
    <property type="entry name" value="Winged helix' DNA-binding domain"/>
    <property type="match status" value="1"/>
</dbReference>
<protein>
    <recommendedName>
        <fullName evidence="2">Ferrous iron transporter FeoA-like domain-containing protein</fullName>
    </recommendedName>
</protein>
<evidence type="ECO:0000313" key="4">
    <source>
        <dbReference type="Proteomes" id="UP000245934"/>
    </source>
</evidence>
<dbReference type="InterPro" id="IPR038157">
    <property type="entry name" value="FeoA_core_dom"/>
</dbReference>
<evidence type="ECO:0000256" key="1">
    <source>
        <dbReference type="ARBA" id="ARBA00023004"/>
    </source>
</evidence>
<reference evidence="3 4" key="1">
    <citation type="submission" date="2018-05" db="EMBL/GenBank/DDBJ databases">
        <title>Draft genome of Methanospirillum stamsii Pt1.</title>
        <authorList>
            <person name="Dueholm M.S."/>
            <person name="Nielsen P.H."/>
            <person name="Bakmann L.F."/>
            <person name="Otzen D.E."/>
        </authorList>
    </citation>
    <scope>NUCLEOTIDE SEQUENCE [LARGE SCALE GENOMIC DNA]</scope>
    <source>
        <strain evidence="3 4">Pt1</strain>
    </source>
</reference>
<dbReference type="GeneID" id="97610473"/>
<evidence type="ECO:0000313" key="3">
    <source>
        <dbReference type="EMBL" id="PWR70074.1"/>
    </source>
</evidence>
<dbReference type="Gene3D" id="2.30.30.90">
    <property type="match status" value="1"/>
</dbReference>
<dbReference type="PANTHER" id="PTHR33238">
    <property type="entry name" value="IRON (METAL) DEPENDENT REPRESSOR, DTXR FAMILY"/>
    <property type="match status" value="1"/>
</dbReference>
<evidence type="ECO:0000259" key="2">
    <source>
        <dbReference type="SMART" id="SM00899"/>
    </source>
</evidence>
<dbReference type="Pfam" id="PF04023">
    <property type="entry name" value="FeoA"/>
    <property type="match status" value="1"/>
</dbReference>
<dbReference type="AlphaFoldDB" id="A0A2V2MPC6"/>
<accession>A0A2V2MPC6</accession>
<dbReference type="InterPro" id="IPR036388">
    <property type="entry name" value="WH-like_DNA-bd_sf"/>
</dbReference>
<dbReference type="InterPro" id="IPR008988">
    <property type="entry name" value="Transcriptional_repressor_C"/>
</dbReference>
<dbReference type="PANTHER" id="PTHR33238:SF7">
    <property type="entry name" value="IRON-DEPENDENT TRANSCRIPTIONAL REGULATOR"/>
    <property type="match status" value="1"/>
</dbReference>
<dbReference type="SUPFAM" id="SSF47979">
    <property type="entry name" value="Iron-dependent repressor protein, dimerization domain"/>
    <property type="match status" value="1"/>
</dbReference>
<keyword evidence="1" id="KW-0408">Iron</keyword>
<dbReference type="RefSeq" id="WP_109942259.1">
    <property type="nucleotide sequence ID" value="NZ_CP176366.1"/>
</dbReference>
<dbReference type="SUPFAM" id="SSF50037">
    <property type="entry name" value="C-terminal domain of transcriptional repressors"/>
    <property type="match status" value="1"/>
</dbReference>
<feature type="domain" description="Ferrous iron transporter FeoA-like" evidence="2">
    <location>
        <begin position="157"/>
        <end position="226"/>
    </location>
</feature>
<dbReference type="GO" id="GO:0003700">
    <property type="term" value="F:DNA-binding transcription factor activity"/>
    <property type="evidence" value="ECO:0007669"/>
    <property type="project" value="InterPro"/>
</dbReference>
<keyword evidence="4" id="KW-1185">Reference proteome</keyword>
<dbReference type="InterPro" id="IPR022689">
    <property type="entry name" value="Iron_dep_repressor"/>
</dbReference>
<gene>
    <name evidence="3" type="ORF">DLD82_16635</name>
</gene>
<dbReference type="GO" id="GO:0046983">
    <property type="term" value="F:protein dimerization activity"/>
    <property type="evidence" value="ECO:0007669"/>
    <property type="project" value="InterPro"/>
</dbReference>
<name>A0A2V2MPC6_9EURY</name>
<dbReference type="OrthoDB" id="24735at2157"/>
<dbReference type="Proteomes" id="UP000245934">
    <property type="component" value="Unassembled WGS sequence"/>
</dbReference>
<dbReference type="InterPro" id="IPR036421">
    <property type="entry name" value="Fe_dep_repressor_sf"/>
</dbReference>